<name>A0AAW4WEQ5_9FIRM</name>
<dbReference type="SUPFAM" id="SSF48452">
    <property type="entry name" value="TPR-like"/>
    <property type="match status" value="1"/>
</dbReference>
<evidence type="ECO:0000313" key="4">
    <source>
        <dbReference type="EMBL" id="MCU6716018.1"/>
    </source>
</evidence>
<comment type="caution">
    <text evidence="3">The sequence shown here is derived from an EMBL/GenBank/DDBJ whole genome shotgun (WGS) entry which is preliminary data.</text>
</comment>
<dbReference type="AlphaFoldDB" id="A0AAW4WEQ5"/>
<dbReference type="Proteomes" id="UP001198893">
    <property type="component" value="Unassembled WGS sequence"/>
</dbReference>
<proteinExistence type="predicted"/>
<feature type="repeat" description="TPR" evidence="1">
    <location>
        <begin position="29"/>
        <end position="62"/>
    </location>
</feature>
<organism evidence="3 5">
    <name type="scientific">Roseburia amylophila</name>
    <dbReference type="NCBI Taxonomy" id="2981794"/>
    <lineage>
        <taxon>Bacteria</taxon>
        <taxon>Bacillati</taxon>
        <taxon>Bacillota</taxon>
        <taxon>Clostridia</taxon>
        <taxon>Lachnospirales</taxon>
        <taxon>Lachnospiraceae</taxon>
        <taxon>Roseburia</taxon>
    </lineage>
</organism>
<dbReference type="PROSITE" id="PS51257">
    <property type="entry name" value="PROKAR_LIPOPROTEIN"/>
    <property type="match status" value="1"/>
</dbReference>
<feature type="signal peptide" evidence="2">
    <location>
        <begin position="1"/>
        <end position="18"/>
    </location>
</feature>
<dbReference type="PANTHER" id="PTHR12558">
    <property type="entry name" value="CELL DIVISION CYCLE 16,23,27"/>
    <property type="match status" value="1"/>
</dbReference>
<dbReference type="RefSeq" id="WP_227710220.1">
    <property type="nucleotide sequence ID" value="NZ_JAJEQW010000009.1"/>
</dbReference>
<sequence>MKKIKYMAVVLATGLLLAGCEEDETQNNKDAYRQIGINCMQEGDYEGAIDAFQNALDQSLAVVGEEEIDTCYYKAAAQYAAGKKEDAIETYQALINYDKKNAQAYFLLGELYRKENDMDKAKENFNLAAQYAGSDYEMYIALYQECYAAGMQTEGQEYLKKGIEAGGKSAEDYAQRGRIYLLLGDYDNAETELTTAINKKSTEASLYMAQLYEVKGEDEKAAGLYKEYIDENQDNPTALVCLGGMELEKGNYDSAINYLKMALDLDAGSQKQEAQRNLILAYEQSGDFASAKSEMEDYTKNYPNDEEAAREYLFLMTR</sequence>
<accession>A0AAW4WEQ5</accession>
<reference evidence="4" key="3">
    <citation type="submission" date="2022-09" db="EMBL/GenBank/DDBJ databases">
        <authorList>
            <person name="Hitch T.C.A."/>
        </authorList>
    </citation>
    <scope>NUCLEOTIDE SEQUENCE</scope>
    <source>
        <strain evidence="4">Sanger_19</strain>
    </source>
</reference>
<dbReference type="Proteomes" id="UP001209666">
    <property type="component" value="Unassembled WGS sequence"/>
</dbReference>
<dbReference type="Pfam" id="PF13432">
    <property type="entry name" value="TPR_16"/>
    <property type="match status" value="1"/>
</dbReference>
<evidence type="ECO:0000313" key="6">
    <source>
        <dbReference type="Proteomes" id="UP001209666"/>
    </source>
</evidence>
<feature type="chain" id="PRO_5043689017" evidence="2">
    <location>
        <begin position="19"/>
        <end position="318"/>
    </location>
</feature>
<dbReference type="PROSITE" id="PS50005">
    <property type="entry name" value="TPR"/>
    <property type="match status" value="4"/>
</dbReference>
<evidence type="ECO:0000313" key="5">
    <source>
        <dbReference type="Proteomes" id="UP001198893"/>
    </source>
</evidence>
<reference evidence="3" key="2">
    <citation type="submission" date="2021-10" db="EMBL/GenBank/DDBJ databases">
        <title>Anaerobic single-cell dispensing facilitates the cultivation of human gut bacteria.</title>
        <authorList>
            <person name="Afrizal A."/>
        </authorList>
    </citation>
    <scope>NUCLEOTIDE SEQUENCE</scope>
    <source>
        <strain evidence="3">CLA-AA-H204</strain>
    </source>
</reference>
<evidence type="ECO:0000313" key="3">
    <source>
        <dbReference type="EMBL" id="MCC2242413.1"/>
    </source>
</evidence>
<dbReference type="SMART" id="SM00028">
    <property type="entry name" value="TPR"/>
    <property type="match status" value="5"/>
</dbReference>
<keyword evidence="2" id="KW-0732">Signal</keyword>
<keyword evidence="1" id="KW-0802">TPR repeat</keyword>
<dbReference type="Pfam" id="PF13174">
    <property type="entry name" value="TPR_6"/>
    <property type="match status" value="1"/>
</dbReference>
<dbReference type="InterPro" id="IPR019734">
    <property type="entry name" value="TPR_rpt"/>
</dbReference>
<feature type="repeat" description="TPR" evidence="1">
    <location>
        <begin position="236"/>
        <end position="269"/>
    </location>
</feature>
<evidence type="ECO:0000256" key="1">
    <source>
        <dbReference type="PROSITE-ProRule" id="PRU00339"/>
    </source>
</evidence>
<dbReference type="Pfam" id="PF14559">
    <property type="entry name" value="TPR_19"/>
    <property type="match status" value="1"/>
</dbReference>
<dbReference type="Gene3D" id="1.25.40.10">
    <property type="entry name" value="Tetratricopeptide repeat domain"/>
    <property type="match status" value="1"/>
</dbReference>
<dbReference type="InterPro" id="IPR011990">
    <property type="entry name" value="TPR-like_helical_dom_sf"/>
</dbReference>
<dbReference type="EMBL" id="JAJEQW010000009">
    <property type="protein sequence ID" value="MCC2242413.1"/>
    <property type="molecule type" value="Genomic_DNA"/>
</dbReference>
<feature type="repeat" description="TPR" evidence="1">
    <location>
        <begin position="170"/>
        <end position="203"/>
    </location>
</feature>
<protein>
    <submittedName>
        <fullName evidence="3">Tetratricopeptide repeat protein</fullName>
    </submittedName>
</protein>
<dbReference type="EMBL" id="JAOQKI010000002">
    <property type="protein sequence ID" value="MCU6716018.1"/>
    <property type="molecule type" value="Genomic_DNA"/>
</dbReference>
<reference evidence="4 6" key="1">
    <citation type="journal article" date="2021" name="ISME Commun">
        <title>Automated analysis of genomic sequences facilitates high-throughput and comprehensive description of bacteria.</title>
        <authorList>
            <person name="Hitch T.C.A."/>
        </authorList>
    </citation>
    <scope>NUCLEOTIDE SEQUENCE [LARGE SCALE GENOMIC DNA]</scope>
    <source>
        <strain evidence="4 6">Sanger_19</strain>
    </source>
</reference>
<gene>
    <name evidence="3" type="ORF">LKD47_08910</name>
    <name evidence="4" type="ORF">OCV43_01850</name>
</gene>
<feature type="repeat" description="TPR" evidence="1">
    <location>
        <begin position="102"/>
        <end position="135"/>
    </location>
</feature>
<dbReference type="Pfam" id="PF13181">
    <property type="entry name" value="TPR_8"/>
    <property type="match status" value="1"/>
</dbReference>
<evidence type="ECO:0000256" key="2">
    <source>
        <dbReference type="SAM" id="SignalP"/>
    </source>
</evidence>
<keyword evidence="6" id="KW-1185">Reference proteome</keyword>
<dbReference type="PANTHER" id="PTHR12558:SF47">
    <property type="entry name" value="LIPOPOLYSACCHARIDE ASSEMBLY PROTEIN B"/>
    <property type="match status" value="1"/>
</dbReference>